<dbReference type="EMBL" id="CP008887">
    <property type="protein sequence ID" value="AIU69712.1"/>
    <property type="molecule type" value="Genomic_DNA"/>
</dbReference>
<protein>
    <submittedName>
        <fullName evidence="2">Membrane protein</fullName>
    </submittedName>
</protein>
<keyword evidence="1" id="KW-0812">Transmembrane</keyword>
<sequence length="74" mass="8084">MGELEEMGKIYKKFLSVGLIMLLLGFALLIFKPIGQASLYVGLAVFAVAFIPLEIAKRTARKMAVIALKGDRKA</sequence>
<keyword evidence="1" id="KW-1133">Transmembrane helix</keyword>
<feature type="transmembrane region" description="Helical" evidence="1">
    <location>
        <begin position="37"/>
        <end position="56"/>
    </location>
</feature>
<dbReference type="Proteomes" id="UP000029980">
    <property type="component" value="Chromosome"/>
</dbReference>
<proteinExistence type="predicted"/>
<dbReference type="RefSeq" id="WP_050002690.1">
    <property type="nucleotide sequence ID" value="NZ_CP008887.1"/>
</dbReference>
<dbReference type="KEGG" id="teu:TEU_04830"/>
<keyword evidence="1" id="KW-0472">Membrane</keyword>
<dbReference type="HOGENOM" id="CLU_2695956_0_0_2"/>
<gene>
    <name evidence="2" type="ORF">TEU_04830</name>
</gene>
<reference evidence="2 3" key="1">
    <citation type="journal article" date="2015" name="Int. J. Syst. Evol. Microbiol.">
        <title>Thermococcus eurythermalis sp. nov., a conditional piezophilic hyperthermophilic archaeon with a wide temperature range isolated from an oil-immersed chimney in the Guaymas Basin.</title>
        <authorList>
            <person name="Zhao W."/>
            <person name="Zeng X."/>
            <person name="Xiao X."/>
        </authorList>
    </citation>
    <scope>NUCLEOTIDE SEQUENCE [LARGE SCALE GENOMIC DNA]</scope>
    <source>
        <strain evidence="2 3">A501</strain>
    </source>
</reference>
<evidence type="ECO:0000313" key="3">
    <source>
        <dbReference type="Proteomes" id="UP000029980"/>
    </source>
</evidence>
<accession>A0A097QTB3</accession>
<evidence type="ECO:0000256" key="1">
    <source>
        <dbReference type="SAM" id="Phobius"/>
    </source>
</evidence>
<dbReference type="GeneID" id="25152759"/>
<name>A0A097QTB3_9EURY</name>
<dbReference type="STRING" id="1505907.TEU_04830"/>
<dbReference type="AlphaFoldDB" id="A0A097QTB3"/>
<evidence type="ECO:0000313" key="2">
    <source>
        <dbReference type="EMBL" id="AIU69712.1"/>
    </source>
</evidence>
<keyword evidence="3" id="KW-1185">Reference proteome</keyword>
<organism evidence="2 3">
    <name type="scientific">Thermococcus eurythermalis</name>
    <dbReference type="NCBI Taxonomy" id="1505907"/>
    <lineage>
        <taxon>Archaea</taxon>
        <taxon>Methanobacteriati</taxon>
        <taxon>Methanobacteriota</taxon>
        <taxon>Thermococci</taxon>
        <taxon>Thermococcales</taxon>
        <taxon>Thermococcaceae</taxon>
        <taxon>Thermococcus</taxon>
    </lineage>
</organism>
<feature type="transmembrane region" description="Helical" evidence="1">
    <location>
        <begin position="14"/>
        <end position="31"/>
    </location>
</feature>
<dbReference type="OrthoDB" id="102182at2157"/>